<evidence type="ECO:0000313" key="1">
    <source>
        <dbReference type="EMBL" id="CNE96913.1"/>
    </source>
</evidence>
<dbReference type="EMBL" id="CPZF01000001">
    <property type="protein sequence ID" value="CNE96913.1"/>
    <property type="molecule type" value="Genomic_DNA"/>
</dbReference>
<comment type="caution">
    <text evidence="1">The sequence shown here is derived from an EMBL/GenBank/DDBJ whole genome shotgun (WGS) entry which is preliminary data.</text>
</comment>
<reference evidence="1 2" key="1">
    <citation type="submission" date="2015-03" db="EMBL/GenBank/DDBJ databases">
        <authorList>
            <consortium name="Pathogen Informatics"/>
            <person name="Murphy D."/>
        </authorList>
    </citation>
    <scope>NUCLEOTIDE SEQUENCE [LARGE SCALE GENOMIC DNA]</scope>
    <source>
        <strain evidence="1 2">IP27818</strain>
    </source>
</reference>
<proteinExistence type="predicted"/>
<dbReference type="RefSeq" id="WP_019083613.1">
    <property type="nucleotide sequence ID" value="NZ_CP124242.1"/>
</dbReference>
<organism evidence="1 2">
    <name type="scientific">Yersinia enterocolitica</name>
    <dbReference type="NCBI Taxonomy" id="630"/>
    <lineage>
        <taxon>Bacteria</taxon>
        <taxon>Pseudomonadati</taxon>
        <taxon>Pseudomonadota</taxon>
        <taxon>Gammaproteobacteria</taxon>
        <taxon>Enterobacterales</taxon>
        <taxon>Yersiniaceae</taxon>
        <taxon>Yersinia</taxon>
    </lineage>
</organism>
<dbReference type="AlphaFoldDB" id="A0A9P1M3R7"/>
<evidence type="ECO:0000313" key="2">
    <source>
        <dbReference type="Proteomes" id="UP000041356"/>
    </source>
</evidence>
<dbReference type="Gene3D" id="6.10.290.10">
    <property type="match status" value="1"/>
</dbReference>
<dbReference type="Proteomes" id="UP000041356">
    <property type="component" value="Unassembled WGS sequence"/>
</dbReference>
<sequence>MIDMNPIDYFKNIFLKMIFEKKITKPEGEELYLSEDDDIKCRLEKNIIRLNQAIDLFVSAESNKDELAMRAALLDIRVFMMSIYGVFYQSVEDIDFFIRETKEFSFPEDYQVPEHYNYR</sequence>
<protein>
    <submittedName>
        <fullName evidence="1">Uncharacterized protein</fullName>
    </submittedName>
</protein>
<gene>
    <name evidence="1" type="ORF">ERS137939_00359</name>
</gene>
<name>A0A9P1M3R7_YEREN</name>
<accession>A0A9P1M3R7</accession>